<keyword evidence="3" id="KW-0050">Antiport</keyword>
<dbReference type="InterPro" id="IPR004837">
    <property type="entry name" value="NaCa_Exmemb"/>
</dbReference>
<keyword evidence="10" id="KW-0406">Ion transport</keyword>
<keyword evidence="10" id="KW-0739">Sodium transport</keyword>
<keyword evidence="8" id="KW-0915">Sodium</keyword>
<organism evidence="14 15">
    <name type="scientific">Perilla frutescens var. hirtella</name>
    <name type="common">Perilla citriodora</name>
    <name type="synonym">Perilla setoyensis</name>
    <dbReference type="NCBI Taxonomy" id="608512"/>
    <lineage>
        <taxon>Eukaryota</taxon>
        <taxon>Viridiplantae</taxon>
        <taxon>Streptophyta</taxon>
        <taxon>Embryophyta</taxon>
        <taxon>Tracheophyta</taxon>
        <taxon>Spermatophyta</taxon>
        <taxon>Magnoliopsida</taxon>
        <taxon>eudicotyledons</taxon>
        <taxon>Gunneridae</taxon>
        <taxon>Pentapetalae</taxon>
        <taxon>asterids</taxon>
        <taxon>lamiids</taxon>
        <taxon>Lamiales</taxon>
        <taxon>Lamiaceae</taxon>
        <taxon>Nepetoideae</taxon>
        <taxon>Elsholtzieae</taxon>
        <taxon>Perilla</taxon>
    </lineage>
</organism>
<dbReference type="EMBL" id="SDAM02003101">
    <property type="protein sequence ID" value="KAH6820829.1"/>
    <property type="molecule type" value="Genomic_DNA"/>
</dbReference>
<gene>
    <name evidence="14" type="ORF">C2S53_003274</name>
</gene>
<evidence type="ECO:0000256" key="12">
    <source>
        <dbReference type="SAM" id="Phobius"/>
    </source>
</evidence>
<dbReference type="InterPro" id="IPR044880">
    <property type="entry name" value="NCX_ion-bd_dom_sf"/>
</dbReference>
<keyword evidence="4" id="KW-0633">Potassium transport</keyword>
<feature type="transmembrane region" description="Helical" evidence="12">
    <location>
        <begin position="206"/>
        <end position="226"/>
    </location>
</feature>
<evidence type="ECO:0000259" key="13">
    <source>
        <dbReference type="Pfam" id="PF01699"/>
    </source>
</evidence>
<feature type="transmembrane region" description="Helical" evidence="12">
    <location>
        <begin position="439"/>
        <end position="461"/>
    </location>
</feature>
<dbReference type="Gene3D" id="1.20.1420.30">
    <property type="entry name" value="NCX, central ion-binding region"/>
    <property type="match status" value="2"/>
</dbReference>
<feature type="domain" description="Sodium/calcium exchanger membrane region" evidence="13">
    <location>
        <begin position="419"/>
        <end position="570"/>
    </location>
</feature>
<dbReference type="GO" id="GO:0015297">
    <property type="term" value="F:antiporter activity"/>
    <property type="evidence" value="ECO:0007669"/>
    <property type="project" value="UniProtKB-KW"/>
</dbReference>
<feature type="domain" description="Sodium/calcium exchanger membrane region" evidence="13">
    <location>
        <begin position="105"/>
        <end position="248"/>
    </location>
</feature>
<feature type="transmembrane region" description="Helical" evidence="12">
    <location>
        <begin position="98"/>
        <end position="116"/>
    </location>
</feature>
<dbReference type="PANTHER" id="PTHR12266">
    <property type="entry name" value="NA+/CA2+ K+ INDEPENDENT EXCHANGER"/>
    <property type="match status" value="1"/>
</dbReference>
<feature type="transmembrane region" description="Helical" evidence="12">
    <location>
        <begin position="12"/>
        <end position="31"/>
    </location>
</feature>
<evidence type="ECO:0000256" key="2">
    <source>
        <dbReference type="ARBA" id="ARBA00022448"/>
    </source>
</evidence>
<evidence type="ECO:0000256" key="3">
    <source>
        <dbReference type="ARBA" id="ARBA00022449"/>
    </source>
</evidence>
<comment type="similarity">
    <text evidence="11">Belongs to the Ca(2+):cation antiporter (CaCA) (TC 2.A.19) family. Cation/calcium exchanger (CCX) subfamily.</text>
</comment>
<keyword evidence="6" id="KW-0630">Potassium</keyword>
<keyword evidence="2" id="KW-0813">Transport</keyword>
<feature type="transmembrane region" description="Helical" evidence="12">
    <location>
        <begin position="232"/>
        <end position="254"/>
    </location>
</feature>
<feature type="transmembrane region" description="Helical" evidence="12">
    <location>
        <begin position="554"/>
        <end position="571"/>
    </location>
</feature>
<dbReference type="GO" id="GO:0006814">
    <property type="term" value="P:sodium ion transport"/>
    <property type="evidence" value="ECO:0007669"/>
    <property type="project" value="UniProtKB-KW"/>
</dbReference>
<feature type="transmembrane region" description="Helical" evidence="12">
    <location>
        <begin position="525"/>
        <end position="542"/>
    </location>
</feature>
<evidence type="ECO:0000256" key="9">
    <source>
        <dbReference type="ARBA" id="ARBA00023136"/>
    </source>
</evidence>
<name>A0AAD4ISR6_PERFH</name>
<dbReference type="InterPro" id="IPR051359">
    <property type="entry name" value="CaCA_antiporter"/>
</dbReference>
<dbReference type="GO" id="GO:0006813">
    <property type="term" value="P:potassium ion transport"/>
    <property type="evidence" value="ECO:0007669"/>
    <property type="project" value="UniProtKB-KW"/>
</dbReference>
<comment type="subcellular location">
    <subcellularLocation>
        <location evidence="1">Membrane</location>
        <topology evidence="1">Multi-pass membrane protein</topology>
    </subcellularLocation>
</comment>
<evidence type="ECO:0000256" key="8">
    <source>
        <dbReference type="ARBA" id="ARBA00023053"/>
    </source>
</evidence>
<evidence type="ECO:0000256" key="4">
    <source>
        <dbReference type="ARBA" id="ARBA00022538"/>
    </source>
</evidence>
<feature type="transmembrane region" description="Helical" evidence="12">
    <location>
        <begin position="383"/>
        <end position="402"/>
    </location>
</feature>
<reference evidence="14 15" key="1">
    <citation type="journal article" date="2021" name="Nat. Commun.">
        <title>Incipient diploidization of the medicinal plant Perilla within 10,000 years.</title>
        <authorList>
            <person name="Zhang Y."/>
            <person name="Shen Q."/>
            <person name="Leng L."/>
            <person name="Zhang D."/>
            <person name="Chen S."/>
            <person name="Shi Y."/>
            <person name="Ning Z."/>
            <person name="Chen S."/>
        </authorList>
    </citation>
    <scope>NUCLEOTIDE SEQUENCE [LARGE SCALE GENOMIC DNA]</scope>
    <source>
        <strain evidence="15">cv. PC099</strain>
    </source>
</reference>
<evidence type="ECO:0000256" key="5">
    <source>
        <dbReference type="ARBA" id="ARBA00022692"/>
    </source>
</evidence>
<evidence type="ECO:0000256" key="11">
    <source>
        <dbReference type="ARBA" id="ARBA00038187"/>
    </source>
</evidence>
<feature type="transmembrane region" description="Helical" evidence="12">
    <location>
        <begin position="353"/>
        <end position="371"/>
    </location>
</feature>
<evidence type="ECO:0000313" key="14">
    <source>
        <dbReference type="EMBL" id="KAH6820829.1"/>
    </source>
</evidence>
<feature type="transmembrane region" description="Helical" evidence="12">
    <location>
        <begin position="414"/>
        <end position="432"/>
    </location>
</feature>
<evidence type="ECO:0000256" key="10">
    <source>
        <dbReference type="ARBA" id="ARBA00023201"/>
    </source>
</evidence>
<dbReference type="PANTHER" id="PTHR12266:SF24">
    <property type="entry name" value="CATION_CALCIUM EXCHANGER 1"/>
    <property type="match status" value="1"/>
</dbReference>
<evidence type="ECO:0000256" key="7">
    <source>
        <dbReference type="ARBA" id="ARBA00022989"/>
    </source>
</evidence>
<proteinExistence type="inferred from homology"/>
<evidence type="ECO:0000256" key="6">
    <source>
        <dbReference type="ARBA" id="ARBA00022958"/>
    </source>
</evidence>
<dbReference type="AlphaFoldDB" id="A0AAD4ISR6"/>
<feature type="transmembrane region" description="Helical" evidence="12">
    <location>
        <begin position="175"/>
        <end position="194"/>
    </location>
</feature>
<keyword evidence="9 12" id="KW-0472">Membrane</keyword>
<protein>
    <submittedName>
        <fullName evidence="14">Calcium exchanger 7</fullName>
    </submittedName>
</protein>
<dbReference type="Proteomes" id="UP001190926">
    <property type="component" value="Unassembled WGS sequence"/>
</dbReference>
<feature type="transmembrane region" description="Helical" evidence="12">
    <location>
        <begin position="494"/>
        <end position="513"/>
    </location>
</feature>
<keyword evidence="7 12" id="KW-1133">Transmembrane helix</keyword>
<comment type="caution">
    <text evidence="14">The sequence shown here is derived from an EMBL/GenBank/DDBJ whole genome shotgun (WGS) entry which is preliminary data.</text>
</comment>
<keyword evidence="15" id="KW-1185">Reference proteome</keyword>
<sequence>MDFFTAKPHRNKALSLSISLSFLLFISFYTISTSSRYNNSTALLLHQLDDTATEDCNDVRKFIDYRSKCAYVRSTTSCSNGYLNYLEIFYCACGDSPALGYLLLLLWLVVLFYVLGNTTADYFCPSVESLSRVLKLSPTIAGTTLLPLGNGANDVFSSVIAFTRSGDADVGLNSVLGGAFFISCFVAGVVSIGISSRKIRVDKPSFIRDVLFFLFVLCCVIMINIFERINFWFALCFFCIYFLYIALVSAMQFLRRKEESVASSSRDQVLDGFGTLEVPLLGSVDEEKGSVSGKDCLKNQVQESEMMNRFLNLQKYSCCRYFNLFLFVLELPLSLPRRLTIPDVSEERWSKPFAVSSATLAPILLGALCIAQQGSIDSQTRLTVCLASFLVGIILGAVALVFTKSSAPPKRCLLPWLGGCFLMSITWTYIIVQELVSLLVAFGNILGISPSILGLTVLAWGNSLGDLISNLAMALKGGADGAQVAISGCYAGPLFNTLVGLGFSLVLASFKVYPAGYVVPKDSDVYETVGFLMGGLLWALVILPKKNMQLDKSLGIGLLAIYFCFLFLRIVKGLGILEIGG</sequence>
<dbReference type="GO" id="GO:0008324">
    <property type="term" value="F:monoatomic cation transmembrane transporter activity"/>
    <property type="evidence" value="ECO:0007669"/>
    <property type="project" value="TreeGrafter"/>
</dbReference>
<keyword evidence="5 12" id="KW-0812">Transmembrane</keyword>
<evidence type="ECO:0000256" key="1">
    <source>
        <dbReference type="ARBA" id="ARBA00004141"/>
    </source>
</evidence>
<accession>A0AAD4ISR6</accession>
<evidence type="ECO:0000313" key="15">
    <source>
        <dbReference type="Proteomes" id="UP001190926"/>
    </source>
</evidence>
<dbReference type="Pfam" id="PF01699">
    <property type="entry name" value="Na_Ca_ex"/>
    <property type="match status" value="2"/>
</dbReference>
<dbReference type="GO" id="GO:0016020">
    <property type="term" value="C:membrane"/>
    <property type="evidence" value="ECO:0007669"/>
    <property type="project" value="UniProtKB-SubCell"/>
</dbReference>